<dbReference type="PANTHER" id="PTHR10383:SF9">
    <property type="entry name" value="SERINE INCORPORATOR, ISOFORM F"/>
    <property type="match status" value="1"/>
</dbReference>
<geneLocation type="mitochondrion" evidence="8"/>
<evidence type="ECO:0000256" key="1">
    <source>
        <dbReference type="ARBA" id="ARBA00004141"/>
    </source>
</evidence>
<evidence type="ECO:0000313" key="9">
    <source>
        <dbReference type="Proteomes" id="UP000039324"/>
    </source>
</evidence>
<feature type="transmembrane region" description="Helical" evidence="6">
    <location>
        <begin position="143"/>
        <end position="166"/>
    </location>
</feature>
<feature type="transmembrane region" description="Helical" evidence="6">
    <location>
        <begin position="379"/>
        <end position="400"/>
    </location>
</feature>
<comment type="subcellular location">
    <subcellularLocation>
        <location evidence="1">Membrane</location>
        <topology evidence="1">Multi-pass membrane protein</topology>
    </subcellularLocation>
</comment>
<dbReference type="Pfam" id="PF03348">
    <property type="entry name" value="Serinc"/>
    <property type="match status" value="1"/>
</dbReference>
<dbReference type="EMBL" id="OVEO01000009">
    <property type="protein sequence ID" value="SPQ98307.1"/>
    <property type="molecule type" value="Genomic_DNA"/>
</dbReference>
<comment type="similarity">
    <text evidence="2">Belongs to the TDE1 family.</text>
</comment>
<keyword evidence="5 6" id="KW-0472">Membrane</keyword>
<feature type="transmembrane region" description="Helical" evidence="6">
    <location>
        <begin position="271"/>
        <end position="293"/>
    </location>
</feature>
<feature type="transmembrane region" description="Helical" evidence="6">
    <location>
        <begin position="345"/>
        <end position="367"/>
    </location>
</feature>
<accession>A0A0G4IRN9</accession>
<dbReference type="GO" id="GO:0016020">
    <property type="term" value="C:membrane"/>
    <property type="evidence" value="ECO:0007669"/>
    <property type="project" value="UniProtKB-SubCell"/>
</dbReference>
<feature type="transmembrane region" description="Helical" evidence="6">
    <location>
        <begin position="215"/>
        <end position="235"/>
    </location>
</feature>
<dbReference type="EMBL" id="CDSF01000080">
    <property type="protein sequence ID" value="CEO97761.1"/>
    <property type="molecule type" value="Genomic_DNA"/>
</dbReference>
<feature type="transmembrane region" description="Helical" evidence="6">
    <location>
        <begin position="119"/>
        <end position="136"/>
    </location>
</feature>
<dbReference type="OMA" id="KSPQWWD"/>
<dbReference type="Proteomes" id="UP000290189">
    <property type="component" value="Unassembled WGS sequence"/>
</dbReference>
<gene>
    <name evidence="7" type="ORF">PBRA_005875</name>
    <name evidence="8" type="ORF">PLBR_LOCUS5522</name>
</gene>
<organism evidence="7 9">
    <name type="scientific">Plasmodiophora brassicae</name>
    <name type="common">Clubroot disease agent</name>
    <dbReference type="NCBI Taxonomy" id="37360"/>
    <lineage>
        <taxon>Eukaryota</taxon>
        <taxon>Sar</taxon>
        <taxon>Rhizaria</taxon>
        <taxon>Endomyxa</taxon>
        <taxon>Phytomyxea</taxon>
        <taxon>Plasmodiophorida</taxon>
        <taxon>Plasmodiophoridae</taxon>
        <taxon>Plasmodiophora</taxon>
    </lineage>
</organism>
<evidence type="ECO:0000313" key="8">
    <source>
        <dbReference type="EMBL" id="SPQ98307.1"/>
    </source>
</evidence>
<evidence type="ECO:0000313" key="7">
    <source>
        <dbReference type="EMBL" id="CEO97761.1"/>
    </source>
</evidence>
<evidence type="ECO:0000256" key="3">
    <source>
        <dbReference type="ARBA" id="ARBA00022692"/>
    </source>
</evidence>
<keyword evidence="4 6" id="KW-1133">Transmembrane helix</keyword>
<dbReference type="InterPro" id="IPR005016">
    <property type="entry name" value="TDE1/TMS"/>
</dbReference>
<evidence type="ECO:0000256" key="6">
    <source>
        <dbReference type="SAM" id="Phobius"/>
    </source>
</evidence>
<sequence>MGAILSAPCACLGSCLGSCAATAACRSLGSSMSTSRGAKLFYVVIVFLSALLALLARYASGSLFQRMDLFSMASCVSAGCFQVHAAFRICIAMFAFFVIMGVMSAAHGPFHFGHAPLKLLFWLVLIVFAFLLPNSFDDGFAKFALGGAGVFLLLQIMVLISFSYDWNSSWTSTEERPWLIAVVVVSATLWFGSVVVTAFFYSWFAVGDACGFQQAVITVNLLAAVLYTALALSSFAPHGTLLTSSVMFAYNTFTMYGALSADPSACNRSGVSLTAFSTWGLVITAVTLCWSAFSLSRTTLFGEGRPALDVTTEADPPADAEQASQPIGHLDEEQMATLRFSNAQFHLLMALSSLYITMAVSGWATAIPNDESNSSQRGVGAPVMWVALTTTWATTLLYLWTLCAPRCLPDRDFGVDINAS</sequence>
<keyword evidence="8" id="KW-0496">Mitochondrion</keyword>
<name>A0A0G4IRN9_PLABS</name>
<evidence type="ECO:0000313" key="10">
    <source>
        <dbReference type="Proteomes" id="UP000290189"/>
    </source>
</evidence>
<proteinExistence type="inferred from homology"/>
<feature type="transmembrane region" description="Helical" evidence="6">
    <location>
        <begin position="85"/>
        <end position="107"/>
    </location>
</feature>
<dbReference type="AlphaFoldDB" id="A0A0G4IRN9"/>
<reference evidence="8 10" key="2">
    <citation type="submission" date="2018-03" db="EMBL/GenBank/DDBJ databases">
        <authorList>
            <person name="Fogelqvist J."/>
        </authorList>
    </citation>
    <scope>NUCLEOTIDE SEQUENCE [LARGE SCALE GENOMIC DNA]</scope>
</reference>
<feature type="transmembrane region" description="Helical" evidence="6">
    <location>
        <begin position="241"/>
        <end position="259"/>
    </location>
</feature>
<feature type="transmembrane region" description="Helical" evidence="6">
    <location>
        <begin position="40"/>
        <end position="64"/>
    </location>
</feature>
<dbReference type="OrthoDB" id="5963193at2759"/>
<dbReference type="PANTHER" id="PTHR10383">
    <property type="entry name" value="SERINE INCORPORATOR"/>
    <property type="match status" value="1"/>
</dbReference>
<keyword evidence="9" id="KW-1185">Reference proteome</keyword>
<reference evidence="7 9" key="1">
    <citation type="submission" date="2015-02" db="EMBL/GenBank/DDBJ databases">
        <authorList>
            <person name="Chooi Y.-H."/>
        </authorList>
    </citation>
    <scope>NUCLEOTIDE SEQUENCE [LARGE SCALE GENOMIC DNA]</scope>
    <source>
        <strain evidence="7">E3</strain>
    </source>
</reference>
<protein>
    <recommendedName>
        <fullName evidence="11">Serine incorporator</fullName>
    </recommendedName>
</protein>
<feature type="transmembrane region" description="Helical" evidence="6">
    <location>
        <begin position="178"/>
        <end position="203"/>
    </location>
</feature>
<evidence type="ECO:0008006" key="11">
    <source>
        <dbReference type="Google" id="ProtNLM"/>
    </source>
</evidence>
<evidence type="ECO:0000256" key="5">
    <source>
        <dbReference type="ARBA" id="ARBA00023136"/>
    </source>
</evidence>
<evidence type="ECO:0000256" key="2">
    <source>
        <dbReference type="ARBA" id="ARBA00006665"/>
    </source>
</evidence>
<dbReference type="Proteomes" id="UP000039324">
    <property type="component" value="Unassembled WGS sequence"/>
</dbReference>
<evidence type="ECO:0000256" key="4">
    <source>
        <dbReference type="ARBA" id="ARBA00022989"/>
    </source>
</evidence>
<keyword evidence="3 6" id="KW-0812">Transmembrane</keyword>